<accession>A0A8B1NC30</accession>
<organism evidence="8 9">
    <name type="scientific">Streptomyces auratus AGR0001</name>
    <dbReference type="NCBI Taxonomy" id="1160718"/>
    <lineage>
        <taxon>Bacteria</taxon>
        <taxon>Bacillati</taxon>
        <taxon>Actinomycetota</taxon>
        <taxon>Actinomycetes</taxon>
        <taxon>Kitasatosporales</taxon>
        <taxon>Streptomycetaceae</taxon>
        <taxon>Streptomyces</taxon>
    </lineage>
</organism>
<dbReference type="GO" id="GO:0016301">
    <property type="term" value="F:kinase activity"/>
    <property type="evidence" value="ECO:0007669"/>
    <property type="project" value="InterPro"/>
</dbReference>
<dbReference type="EMBL" id="CP072931">
    <property type="protein sequence ID" value="QTZ92839.1"/>
    <property type="molecule type" value="Genomic_DNA"/>
</dbReference>
<comment type="similarity">
    <text evidence="1">Belongs to the zeta toxin family.</text>
</comment>
<dbReference type="AlphaFoldDB" id="A0A8B1NC30"/>
<dbReference type="Pfam" id="PF06414">
    <property type="entry name" value="Zeta_toxin"/>
    <property type="match status" value="1"/>
</dbReference>
<sequence length="282" mass="32861">MVENYRLSEDEARRRFDEEIAEVFDWEPSEQPVLSVVAAQPGAGKSALQQAVARKRRSTVLDLDNLRSMHPDHEELSRSDDRTAAYLTHADCRRWLDWAFDLALENRSSVVWGCTLSNVDNARARLENFAVAGYVVEAFYLSVHEAQSRMGIVHRYWRERSSNGWGRFTPRQIHDEAYEQLPLSAVNLESDDLLEREYIYKRGNRRLHFNYRHEAGHWRKAINCGDRILRERGRRPWTVRERVNFSHHMNELASAVPLDLQLELGEISEISIPFLISWAEAG</sequence>
<protein>
    <recommendedName>
        <fullName evidence="5">UDP-N-acetylglucosamine kinase</fullName>
        <ecNumber evidence="2">2.7.1.176</ecNumber>
    </recommendedName>
    <alternativeName>
        <fullName evidence="5">UDP-N-acetylglucosamine kinase</fullName>
    </alternativeName>
</protein>
<keyword evidence="3" id="KW-0547">Nucleotide-binding</keyword>
<dbReference type="Proteomes" id="UP000009036">
    <property type="component" value="Chromosome"/>
</dbReference>
<comment type="catalytic activity">
    <reaction evidence="6">
        <text>UDP-N-acetyl-alpha-D-glucosamine + ATP = UDP-N-acetyl-alpha-D-glucosamine 3'-phosphate + ADP + H(+)</text>
        <dbReference type="Rhea" id="RHEA:32671"/>
        <dbReference type="ChEBI" id="CHEBI:15378"/>
        <dbReference type="ChEBI" id="CHEBI:30616"/>
        <dbReference type="ChEBI" id="CHEBI:57705"/>
        <dbReference type="ChEBI" id="CHEBI:64353"/>
        <dbReference type="ChEBI" id="CHEBI:456216"/>
        <dbReference type="EC" id="2.7.1.176"/>
    </reaction>
</comment>
<evidence type="ECO:0000256" key="2">
    <source>
        <dbReference type="ARBA" id="ARBA00011963"/>
    </source>
</evidence>
<dbReference type="Gene3D" id="3.40.50.300">
    <property type="entry name" value="P-loop containing nucleotide triphosphate hydrolases"/>
    <property type="match status" value="1"/>
</dbReference>
<evidence type="ECO:0000256" key="4">
    <source>
        <dbReference type="ARBA" id="ARBA00022840"/>
    </source>
</evidence>
<keyword evidence="9" id="KW-1185">Reference proteome</keyword>
<evidence type="ECO:0000256" key="5">
    <source>
        <dbReference type="ARBA" id="ARBA00032897"/>
    </source>
</evidence>
<reference evidence="8" key="1">
    <citation type="journal article" date="2012" name="J. Bacteriol.">
        <title>Genome Sequence of Streptomyces auratus Strain AGR0001, a Phoslactomycin-Producing Actinomycete.</title>
        <authorList>
            <person name="Han X."/>
            <person name="Li M."/>
            <person name="Ding Z."/>
            <person name="Zhao J."/>
            <person name="Ji K."/>
            <person name="Wen M."/>
            <person name="Lu T."/>
        </authorList>
    </citation>
    <scope>NUCLEOTIDE SEQUENCE</scope>
    <source>
        <strain evidence="8">AGR0001</strain>
    </source>
</reference>
<evidence type="ECO:0000256" key="1">
    <source>
        <dbReference type="ARBA" id="ARBA00009104"/>
    </source>
</evidence>
<dbReference type="GO" id="GO:0005524">
    <property type="term" value="F:ATP binding"/>
    <property type="evidence" value="ECO:0007669"/>
    <property type="project" value="UniProtKB-KW"/>
</dbReference>
<evidence type="ECO:0000259" key="7">
    <source>
        <dbReference type="Pfam" id="PF06414"/>
    </source>
</evidence>
<proteinExistence type="inferred from homology"/>
<dbReference type="KEGG" id="sauh:SU9_016265"/>
<evidence type="ECO:0000256" key="6">
    <source>
        <dbReference type="ARBA" id="ARBA00048178"/>
    </source>
</evidence>
<keyword evidence="4" id="KW-0067">ATP-binding</keyword>
<feature type="domain" description="Zeta toxin" evidence="7">
    <location>
        <begin position="27"/>
        <end position="208"/>
    </location>
</feature>
<dbReference type="EC" id="2.7.1.176" evidence="2"/>
<evidence type="ECO:0000256" key="3">
    <source>
        <dbReference type="ARBA" id="ARBA00022741"/>
    </source>
</evidence>
<dbReference type="SUPFAM" id="SSF52540">
    <property type="entry name" value="P-loop containing nucleoside triphosphate hydrolases"/>
    <property type="match status" value="1"/>
</dbReference>
<evidence type="ECO:0000313" key="9">
    <source>
        <dbReference type="Proteomes" id="UP000009036"/>
    </source>
</evidence>
<dbReference type="OrthoDB" id="4516745at2"/>
<name>A0A8B1NC30_9ACTN</name>
<dbReference type="InterPro" id="IPR027417">
    <property type="entry name" value="P-loop_NTPase"/>
</dbReference>
<evidence type="ECO:0000313" key="8">
    <source>
        <dbReference type="EMBL" id="QTZ92839.1"/>
    </source>
</evidence>
<gene>
    <name evidence="8" type="ORF">SU9_016265</name>
</gene>
<dbReference type="InterPro" id="IPR010488">
    <property type="entry name" value="Zeta_toxin_domain"/>
</dbReference>
<reference evidence="8" key="2">
    <citation type="submission" date="2021-04" db="EMBL/GenBank/DDBJ databases">
        <authorList>
            <person name="Wen M.-L."/>
            <person name="Han X.-L."/>
            <person name="Xiong J."/>
        </authorList>
    </citation>
    <scope>NUCLEOTIDE SEQUENCE</scope>
    <source>
        <strain evidence="8">AGR0001</strain>
    </source>
</reference>
<dbReference type="RefSeq" id="WP_078568686.1">
    <property type="nucleotide sequence ID" value="NZ_CP072931.1"/>
</dbReference>